<gene>
    <name evidence="1" type="ORF">E2C01_029505</name>
</gene>
<comment type="caution">
    <text evidence="1">The sequence shown here is derived from an EMBL/GenBank/DDBJ whole genome shotgun (WGS) entry which is preliminary data.</text>
</comment>
<dbReference type="AlphaFoldDB" id="A0A5B7ESF0"/>
<sequence>MYELPYNTSKYCEKKSLLRSHVISALRSYLIFTESITKEHNTVVDESYLVAQYNSAPDSLAHHHPSPRQVLEVYLSTLKCIMNNNEQQWKGLSAHRSGQSAPVEE</sequence>
<dbReference type="EMBL" id="VSRR010003419">
    <property type="protein sequence ID" value="MPC36059.1"/>
    <property type="molecule type" value="Genomic_DNA"/>
</dbReference>
<keyword evidence="2" id="KW-1185">Reference proteome</keyword>
<protein>
    <submittedName>
        <fullName evidence="1">Uncharacterized protein</fullName>
    </submittedName>
</protein>
<organism evidence="1 2">
    <name type="scientific">Portunus trituberculatus</name>
    <name type="common">Swimming crab</name>
    <name type="synonym">Neptunus trituberculatus</name>
    <dbReference type="NCBI Taxonomy" id="210409"/>
    <lineage>
        <taxon>Eukaryota</taxon>
        <taxon>Metazoa</taxon>
        <taxon>Ecdysozoa</taxon>
        <taxon>Arthropoda</taxon>
        <taxon>Crustacea</taxon>
        <taxon>Multicrustacea</taxon>
        <taxon>Malacostraca</taxon>
        <taxon>Eumalacostraca</taxon>
        <taxon>Eucarida</taxon>
        <taxon>Decapoda</taxon>
        <taxon>Pleocyemata</taxon>
        <taxon>Brachyura</taxon>
        <taxon>Eubrachyura</taxon>
        <taxon>Portunoidea</taxon>
        <taxon>Portunidae</taxon>
        <taxon>Portuninae</taxon>
        <taxon>Portunus</taxon>
    </lineage>
</organism>
<evidence type="ECO:0000313" key="2">
    <source>
        <dbReference type="Proteomes" id="UP000324222"/>
    </source>
</evidence>
<dbReference type="Proteomes" id="UP000324222">
    <property type="component" value="Unassembled WGS sequence"/>
</dbReference>
<proteinExistence type="predicted"/>
<name>A0A5B7ESF0_PORTR</name>
<evidence type="ECO:0000313" key="1">
    <source>
        <dbReference type="EMBL" id="MPC36059.1"/>
    </source>
</evidence>
<accession>A0A5B7ESF0</accession>
<reference evidence="1 2" key="1">
    <citation type="submission" date="2019-05" db="EMBL/GenBank/DDBJ databases">
        <title>Another draft genome of Portunus trituberculatus and its Hox gene families provides insights of decapod evolution.</title>
        <authorList>
            <person name="Jeong J.-H."/>
            <person name="Song I."/>
            <person name="Kim S."/>
            <person name="Choi T."/>
            <person name="Kim D."/>
            <person name="Ryu S."/>
            <person name="Kim W."/>
        </authorList>
    </citation>
    <scope>NUCLEOTIDE SEQUENCE [LARGE SCALE GENOMIC DNA]</scope>
    <source>
        <tissue evidence="1">Muscle</tissue>
    </source>
</reference>